<proteinExistence type="predicted"/>
<keyword evidence="2" id="KW-1185">Reference proteome</keyword>
<name>A0AAE1ASJ7_9GAST</name>
<organism evidence="1 2">
    <name type="scientific">Elysia crispata</name>
    <name type="common">lettuce slug</name>
    <dbReference type="NCBI Taxonomy" id="231223"/>
    <lineage>
        <taxon>Eukaryota</taxon>
        <taxon>Metazoa</taxon>
        <taxon>Spiralia</taxon>
        <taxon>Lophotrochozoa</taxon>
        <taxon>Mollusca</taxon>
        <taxon>Gastropoda</taxon>
        <taxon>Heterobranchia</taxon>
        <taxon>Euthyneura</taxon>
        <taxon>Panpulmonata</taxon>
        <taxon>Sacoglossa</taxon>
        <taxon>Placobranchoidea</taxon>
        <taxon>Plakobranchidae</taxon>
        <taxon>Elysia</taxon>
    </lineage>
</organism>
<dbReference type="Proteomes" id="UP001283361">
    <property type="component" value="Unassembled WGS sequence"/>
</dbReference>
<reference evidence="1" key="1">
    <citation type="journal article" date="2023" name="G3 (Bethesda)">
        <title>A reference genome for the long-term kleptoplast-retaining sea slug Elysia crispata morphotype clarki.</title>
        <authorList>
            <person name="Eastman K.E."/>
            <person name="Pendleton A.L."/>
            <person name="Shaikh M.A."/>
            <person name="Suttiyut T."/>
            <person name="Ogas R."/>
            <person name="Tomko P."/>
            <person name="Gavelis G."/>
            <person name="Widhalm J.R."/>
            <person name="Wisecaver J.H."/>
        </authorList>
    </citation>
    <scope>NUCLEOTIDE SEQUENCE</scope>
    <source>
        <strain evidence="1">ECLA1</strain>
    </source>
</reference>
<gene>
    <name evidence="1" type="ORF">RRG08_009920</name>
</gene>
<evidence type="ECO:0000313" key="1">
    <source>
        <dbReference type="EMBL" id="KAK3792561.1"/>
    </source>
</evidence>
<sequence length="140" mass="15254">MSGVKPSVGLQLSHASNRRQSHVIVLKTASVVSLSFKVASSDNTQDSQLPISVFKIASCQSQFPITVFKTASRHNTQDSQCPITVFKIASRHNSDTQNRQPYIIILKTASVLVPVFKTVSSHNTQDSQCPSPSLQDSLKS</sequence>
<comment type="caution">
    <text evidence="1">The sequence shown here is derived from an EMBL/GenBank/DDBJ whole genome shotgun (WGS) entry which is preliminary data.</text>
</comment>
<accession>A0AAE1ASJ7</accession>
<evidence type="ECO:0000313" key="2">
    <source>
        <dbReference type="Proteomes" id="UP001283361"/>
    </source>
</evidence>
<dbReference type="EMBL" id="JAWDGP010001363">
    <property type="protein sequence ID" value="KAK3792561.1"/>
    <property type="molecule type" value="Genomic_DNA"/>
</dbReference>
<protein>
    <submittedName>
        <fullName evidence="1">Uncharacterized protein</fullName>
    </submittedName>
</protein>
<dbReference type="AlphaFoldDB" id="A0AAE1ASJ7"/>